<feature type="compositionally biased region" description="Basic residues" evidence="1">
    <location>
        <begin position="160"/>
        <end position="173"/>
    </location>
</feature>
<feature type="region of interest" description="Disordered" evidence="1">
    <location>
        <begin position="46"/>
        <end position="87"/>
    </location>
</feature>
<feature type="compositionally biased region" description="Basic and acidic residues" evidence="1">
    <location>
        <begin position="52"/>
        <end position="78"/>
    </location>
</feature>
<protein>
    <submittedName>
        <fullName evidence="3">Uncharacterized protein</fullName>
    </submittedName>
</protein>
<name>A0A8H6JXB8_9PEZI</name>
<accession>A0A8H6JXB8</accession>
<dbReference type="Proteomes" id="UP000652219">
    <property type="component" value="Unassembled WGS sequence"/>
</dbReference>
<evidence type="ECO:0000313" key="4">
    <source>
        <dbReference type="Proteomes" id="UP000652219"/>
    </source>
</evidence>
<keyword evidence="2" id="KW-0472">Membrane</keyword>
<keyword evidence="2" id="KW-1133">Transmembrane helix</keyword>
<evidence type="ECO:0000256" key="2">
    <source>
        <dbReference type="SAM" id="Phobius"/>
    </source>
</evidence>
<feature type="transmembrane region" description="Helical" evidence="2">
    <location>
        <begin position="94"/>
        <end position="113"/>
    </location>
</feature>
<feature type="region of interest" description="Disordered" evidence="1">
    <location>
        <begin position="152"/>
        <end position="173"/>
    </location>
</feature>
<proteinExistence type="predicted"/>
<evidence type="ECO:0000313" key="3">
    <source>
        <dbReference type="EMBL" id="KAF6820500.1"/>
    </source>
</evidence>
<feature type="transmembrane region" description="Helical" evidence="2">
    <location>
        <begin position="20"/>
        <end position="38"/>
    </location>
</feature>
<feature type="region of interest" description="Disordered" evidence="1">
    <location>
        <begin position="196"/>
        <end position="218"/>
    </location>
</feature>
<feature type="compositionally biased region" description="Low complexity" evidence="1">
    <location>
        <begin position="209"/>
        <end position="218"/>
    </location>
</feature>
<dbReference type="AlphaFoldDB" id="A0A8H6JXB8"/>
<keyword evidence="4" id="KW-1185">Reference proteome</keyword>
<keyword evidence="2" id="KW-0812">Transmembrane</keyword>
<evidence type="ECO:0000256" key="1">
    <source>
        <dbReference type="SAM" id="MobiDB-lite"/>
    </source>
</evidence>
<dbReference type="EMBL" id="WIGN01000005">
    <property type="protein sequence ID" value="KAF6820500.1"/>
    <property type="molecule type" value="Genomic_DNA"/>
</dbReference>
<comment type="caution">
    <text evidence="3">The sequence shown here is derived from an EMBL/GenBank/DDBJ whole genome shotgun (WGS) entry which is preliminary data.</text>
</comment>
<sequence length="261" mass="28188">MEREERERKRFRGRKYLASLHFPILQSTGAKYLVFLLMGDAPSPPLPAHGAAGREERTKGKGKEPDDEAQQKQKHPQDLGDQQCGNAAKRRSPAVAVAVVVVGVVLPLSRSTIYTNGQARQDKVSLACAPHASQDKQPRSAAVPALPVTVAVPSLPPPPRHARTHHGHGRGRGLRMSLSLSLSLSLSTLPPSRQVRALPSGARHPPPAHTHTNNNPTRCGTLVRGGLALGRPPPSSHLLPSSIAAHRPRTVLLTRLKRRQT</sequence>
<organism evidence="3 4">
    <name type="scientific">Colletotrichum sojae</name>
    <dbReference type="NCBI Taxonomy" id="2175907"/>
    <lineage>
        <taxon>Eukaryota</taxon>
        <taxon>Fungi</taxon>
        <taxon>Dikarya</taxon>
        <taxon>Ascomycota</taxon>
        <taxon>Pezizomycotina</taxon>
        <taxon>Sordariomycetes</taxon>
        <taxon>Hypocreomycetidae</taxon>
        <taxon>Glomerellales</taxon>
        <taxon>Glomerellaceae</taxon>
        <taxon>Colletotrichum</taxon>
        <taxon>Colletotrichum orchidearum species complex</taxon>
    </lineage>
</organism>
<reference evidence="3 4" key="1">
    <citation type="journal article" date="2020" name="Phytopathology">
        <title>Genome Sequence Resources of Colletotrichum truncatum, C. plurivorum, C. musicola, and C. sojae: Four Species Pathogenic to Soybean (Glycine max).</title>
        <authorList>
            <person name="Rogerio F."/>
            <person name="Boufleur T.R."/>
            <person name="Ciampi-Guillardi M."/>
            <person name="Sukno S.A."/>
            <person name="Thon M.R."/>
            <person name="Massola Junior N.S."/>
            <person name="Baroncelli R."/>
        </authorList>
    </citation>
    <scope>NUCLEOTIDE SEQUENCE [LARGE SCALE GENOMIC DNA]</scope>
    <source>
        <strain evidence="3 4">LFN0009</strain>
    </source>
</reference>
<gene>
    <name evidence="3" type="ORF">CSOJ01_00756</name>
</gene>